<reference evidence="15 16" key="1">
    <citation type="journal article" date="2016" name="Mol. Biol. Evol.">
        <title>Comparative Genomics of Early-Diverging Mushroom-Forming Fungi Provides Insights into the Origins of Lignocellulose Decay Capabilities.</title>
        <authorList>
            <person name="Nagy L.G."/>
            <person name="Riley R."/>
            <person name="Tritt A."/>
            <person name="Adam C."/>
            <person name="Daum C."/>
            <person name="Floudas D."/>
            <person name="Sun H."/>
            <person name="Yadav J.S."/>
            <person name="Pangilinan J."/>
            <person name="Larsson K.H."/>
            <person name="Matsuura K."/>
            <person name="Barry K."/>
            <person name="Labutti K."/>
            <person name="Kuo R."/>
            <person name="Ohm R.A."/>
            <person name="Bhattacharya S.S."/>
            <person name="Shirouzu T."/>
            <person name="Yoshinaga Y."/>
            <person name="Martin F.M."/>
            <person name="Grigoriev I.V."/>
            <person name="Hibbett D.S."/>
        </authorList>
    </citation>
    <scope>NUCLEOTIDE SEQUENCE [LARGE SCALE GENOMIC DNA]</scope>
    <source>
        <strain evidence="15 16">TUFC12733</strain>
    </source>
</reference>
<evidence type="ECO:0000256" key="8">
    <source>
        <dbReference type="ARBA" id="ARBA00023306"/>
    </source>
</evidence>
<dbReference type="Pfam" id="PF03801">
    <property type="entry name" value="Ndc80_HEC"/>
    <property type="match status" value="1"/>
</dbReference>
<feature type="domain" description="Kinetochore protein Ndc80 CH" evidence="13">
    <location>
        <begin position="123"/>
        <end position="260"/>
    </location>
</feature>
<evidence type="ECO:0000256" key="12">
    <source>
        <dbReference type="SAM" id="MobiDB-lite"/>
    </source>
</evidence>
<feature type="coiled-coil region" evidence="11">
    <location>
        <begin position="615"/>
        <end position="642"/>
    </location>
</feature>
<keyword evidence="2 10" id="KW-0158">Chromosome</keyword>
<keyword evidence="5 10" id="KW-0995">Kinetochore</keyword>
<feature type="compositionally biased region" description="Low complexity" evidence="12">
    <location>
        <begin position="62"/>
        <end position="86"/>
    </location>
</feature>
<dbReference type="InterPro" id="IPR055260">
    <property type="entry name" value="Ndc80_CH"/>
</dbReference>
<protein>
    <recommendedName>
        <fullName evidence="10">Kinetochore protein NDC80</fullName>
    </recommendedName>
</protein>
<comment type="similarity">
    <text evidence="1 10">Belongs to the NDC80/HEC1 family.</text>
</comment>
<evidence type="ECO:0000256" key="6">
    <source>
        <dbReference type="ARBA" id="ARBA00023054"/>
    </source>
</evidence>
<evidence type="ECO:0000259" key="14">
    <source>
        <dbReference type="Pfam" id="PF24487"/>
    </source>
</evidence>
<dbReference type="OrthoDB" id="7459479at2759"/>
<evidence type="ECO:0000259" key="13">
    <source>
        <dbReference type="Pfam" id="PF03801"/>
    </source>
</evidence>
<comment type="function">
    <text evidence="10">Acts as a component of the essential kinetochore-associated NDC80 complex, which is required for chromosome segregation and spindle checkpoint activity.</text>
</comment>
<dbReference type="PANTHER" id="PTHR10643:SF2">
    <property type="entry name" value="KINETOCHORE PROTEIN NDC80 HOMOLOG"/>
    <property type="match status" value="1"/>
</dbReference>
<evidence type="ECO:0000313" key="15">
    <source>
        <dbReference type="EMBL" id="KZO97901.1"/>
    </source>
</evidence>
<keyword evidence="6 11" id="KW-0175">Coiled coil</keyword>
<evidence type="ECO:0000256" key="3">
    <source>
        <dbReference type="ARBA" id="ARBA00022618"/>
    </source>
</evidence>
<evidence type="ECO:0000313" key="16">
    <source>
        <dbReference type="Proteomes" id="UP000076738"/>
    </source>
</evidence>
<accession>A0A167NNK6</accession>
<feature type="region of interest" description="Disordered" evidence="12">
    <location>
        <begin position="1"/>
        <end position="127"/>
    </location>
</feature>
<keyword evidence="3 10" id="KW-0132">Cell division</keyword>
<dbReference type="InterPro" id="IPR038273">
    <property type="entry name" value="Ndc80_sf"/>
</dbReference>
<dbReference type="GO" id="GO:0031262">
    <property type="term" value="C:Ndc80 complex"/>
    <property type="evidence" value="ECO:0007669"/>
    <property type="project" value="UniProtKB-UniRule"/>
</dbReference>
<dbReference type="InterPro" id="IPR057091">
    <property type="entry name" value="NDC80_loop"/>
</dbReference>
<dbReference type="PANTHER" id="PTHR10643">
    <property type="entry name" value="KINETOCHORE PROTEIN NDC80"/>
    <property type="match status" value="1"/>
</dbReference>
<dbReference type="GO" id="GO:0005634">
    <property type="term" value="C:nucleus"/>
    <property type="evidence" value="ECO:0007669"/>
    <property type="project" value="UniProtKB-SubCell"/>
</dbReference>
<organism evidence="15 16">
    <name type="scientific">Calocera viscosa (strain TUFC12733)</name>
    <dbReference type="NCBI Taxonomy" id="1330018"/>
    <lineage>
        <taxon>Eukaryota</taxon>
        <taxon>Fungi</taxon>
        <taxon>Dikarya</taxon>
        <taxon>Basidiomycota</taxon>
        <taxon>Agaricomycotina</taxon>
        <taxon>Dacrymycetes</taxon>
        <taxon>Dacrymycetales</taxon>
        <taxon>Dacrymycetaceae</taxon>
        <taxon>Calocera</taxon>
    </lineage>
</organism>
<evidence type="ECO:0000256" key="9">
    <source>
        <dbReference type="ARBA" id="ARBA00023328"/>
    </source>
</evidence>
<feature type="coiled-coil region" evidence="11">
    <location>
        <begin position="544"/>
        <end position="578"/>
    </location>
</feature>
<comment type="subunit">
    <text evidence="10">Component of the NDC80 complex.</text>
</comment>
<sequence length="675" mass="76325">MEGRRRMTLSQADPNIPLHSNIPVPSSAIKKRVHASHNAPPQDMRTSSKSRMSMAGPPGRTQLQPQLSQSQNSSQGAASQGRARQSLWESQPKLPPMSASRADGGYYGRTPSRNVPPGSVRRSSTSRASVAALAQMNQPKTEMRPIRDKQWIAMAAQTVMDHLIESRFPLPLERKSFDQGPTLKLFQAMFMFLVHDVLYPGYVFGKGGRKFEEDVITLMKDLRYPHADQISRTALQAAGSGHAWPATLAMLYWMVELSQAKLQWWNPELCDDPNLTPIEKLSPEEANMPTRYFIDYLNHAYRAFLDGSDEFSDLDQELRQSLEQSNGGVMQETEQKGATLKKTLAEIEQLLAHNEVEQLEKEHELQLADSVKFQKMIEHNNSKKAKLEEALQVLNQAISESEERLVKLRSEHGGLLKAVEQQNLSPEEATRMTTERDTLARTLEDLRQRIADASKTVWEREIAVAKRGSAMEDAIQEYMQVVYRVGLFPDAPTPFDQIQFGLDVNLTAPPTEMLNADIRQTIRPSIFRFGEEKRLARTRLDDERIVVEDELDRLAQIVENQKEELESRELRLGALLERADEVKEHAATETADSNLESARLEREVANIRTAAQQSALALDSRLQALEIEYSDLQHKTARLRDEVLKEVVNHTEAIVTFRTQVSASLDSLALYAENN</sequence>
<name>A0A167NNK6_CALVF</name>
<keyword evidence="4 10" id="KW-0498">Mitosis</keyword>
<evidence type="ECO:0000256" key="2">
    <source>
        <dbReference type="ARBA" id="ARBA00022454"/>
    </source>
</evidence>
<keyword evidence="9 10" id="KW-0137">Centromere</keyword>
<dbReference type="EMBL" id="KV417278">
    <property type="protein sequence ID" value="KZO97901.1"/>
    <property type="molecule type" value="Genomic_DNA"/>
</dbReference>
<keyword evidence="8 10" id="KW-0131">Cell cycle</keyword>
<evidence type="ECO:0000256" key="10">
    <source>
        <dbReference type="RuleBase" id="RU368072"/>
    </source>
</evidence>
<dbReference type="GO" id="GO:0051315">
    <property type="term" value="P:attachment of mitotic spindle microtubules to kinetochore"/>
    <property type="evidence" value="ECO:0007669"/>
    <property type="project" value="UniProtKB-UniRule"/>
</dbReference>
<evidence type="ECO:0000256" key="7">
    <source>
        <dbReference type="ARBA" id="ARBA00023242"/>
    </source>
</evidence>
<dbReference type="Gene3D" id="1.10.418.30">
    <property type="entry name" value="Ncd80 complex, Ncd80 subunit"/>
    <property type="match status" value="1"/>
</dbReference>
<dbReference type="GO" id="GO:0051301">
    <property type="term" value="P:cell division"/>
    <property type="evidence" value="ECO:0007669"/>
    <property type="project" value="UniProtKB-UniRule"/>
</dbReference>
<evidence type="ECO:0000256" key="5">
    <source>
        <dbReference type="ARBA" id="ARBA00022838"/>
    </source>
</evidence>
<dbReference type="InterPro" id="IPR005550">
    <property type="entry name" value="Kinetochore_Ndc80"/>
</dbReference>
<dbReference type="Proteomes" id="UP000076738">
    <property type="component" value="Unassembled WGS sequence"/>
</dbReference>
<comment type="subcellular location">
    <subcellularLocation>
        <location evidence="10">Chromosome</location>
        <location evidence="10">Centromere</location>
        <location evidence="10">Kinetochore</location>
    </subcellularLocation>
    <subcellularLocation>
        <location evidence="10">Nucleus</location>
    </subcellularLocation>
</comment>
<keyword evidence="16" id="KW-1185">Reference proteome</keyword>
<dbReference type="Pfam" id="PF24487">
    <property type="entry name" value="NDC80_loop"/>
    <property type="match status" value="1"/>
</dbReference>
<evidence type="ECO:0000256" key="1">
    <source>
        <dbReference type="ARBA" id="ARBA00007050"/>
    </source>
</evidence>
<evidence type="ECO:0000256" key="4">
    <source>
        <dbReference type="ARBA" id="ARBA00022776"/>
    </source>
</evidence>
<keyword evidence="7 10" id="KW-0539">Nucleus</keyword>
<proteinExistence type="inferred from homology"/>
<dbReference type="STRING" id="1330018.A0A167NNK6"/>
<gene>
    <name evidence="15" type="ORF">CALVIDRAFT_497123</name>
</gene>
<evidence type="ECO:0000256" key="11">
    <source>
        <dbReference type="SAM" id="Coils"/>
    </source>
</evidence>
<dbReference type="AlphaFoldDB" id="A0A167NNK6"/>
<feature type="coiled-coil region" evidence="11">
    <location>
        <begin position="377"/>
        <end position="456"/>
    </location>
</feature>
<feature type="domain" description="Kinetochore protein NDC80 loop region" evidence="14">
    <location>
        <begin position="441"/>
        <end position="664"/>
    </location>
</feature>